<name>A0A2T4JE82_9RHOB</name>
<organism evidence="3 4">
    <name type="scientific">Phaeovulum veldkampii DSM 11550</name>
    <dbReference type="NCBI Taxonomy" id="1185920"/>
    <lineage>
        <taxon>Bacteria</taxon>
        <taxon>Pseudomonadati</taxon>
        <taxon>Pseudomonadota</taxon>
        <taxon>Alphaproteobacteria</taxon>
        <taxon>Rhodobacterales</taxon>
        <taxon>Paracoccaceae</taxon>
        <taxon>Phaeovulum</taxon>
    </lineage>
</organism>
<dbReference type="AlphaFoldDB" id="A0A2T4JE82"/>
<keyword evidence="1" id="KW-0472">Membrane</keyword>
<evidence type="ECO:0000313" key="3">
    <source>
        <dbReference type="EMBL" id="PTE16211.1"/>
    </source>
</evidence>
<keyword evidence="1" id="KW-0812">Transmembrane</keyword>
<dbReference type="Proteomes" id="UP000241899">
    <property type="component" value="Unassembled WGS sequence"/>
</dbReference>
<gene>
    <name evidence="3" type="ORF">C5F46_13220</name>
</gene>
<evidence type="ECO:0000256" key="1">
    <source>
        <dbReference type="SAM" id="Phobius"/>
    </source>
</evidence>
<feature type="domain" description="Putative Flp pilus-assembly TadG-like N-terminal" evidence="2">
    <location>
        <begin position="22"/>
        <end position="66"/>
    </location>
</feature>
<evidence type="ECO:0000313" key="4">
    <source>
        <dbReference type="Proteomes" id="UP000241899"/>
    </source>
</evidence>
<dbReference type="EMBL" id="PZKF01000038">
    <property type="protein sequence ID" value="PTE16211.1"/>
    <property type="molecule type" value="Genomic_DNA"/>
</dbReference>
<accession>A0A2T4JE82</accession>
<sequence length="399" mass="43787">MTKKLRCLIRAARSFSKDESGVLVIFSLFLFVIMLLVGGLSVDFLRVEDQRTKMQATLDRAILAAADLDEKRPAKEVVEDYFDRAGLKDYLKDVKVYPDITGRSVTAEASFDLDTFFLRLAGVNSLAVSTNGAAREHIEKSEISLVLDISGSMRFDDRMGDLKPAAKNFVEQVLKPDVADLVSISIIPYAGQTNPGRTMFDYLGGIRRDAVVTTNHFPMISPNILNVVTYFDTNADGKMDRSVTINYFPASGATNFISNDLDVFFGQLVTFMGTKVPAVAGKTVIGAQIKTTAYVTKYYAVANNTNGETADTKPSGTPTNSTLSFNDFVYKPILSVPSSCIEIGGDEFTSTGLPGKGSYEQVPHFMNWSIDKPTMDWGWCPEDDTAIMYAQSDIATLQT</sequence>
<dbReference type="Gene3D" id="3.40.50.410">
    <property type="entry name" value="von Willebrand factor, type A domain"/>
    <property type="match status" value="1"/>
</dbReference>
<dbReference type="Pfam" id="PF13400">
    <property type="entry name" value="Tad"/>
    <property type="match status" value="1"/>
</dbReference>
<reference evidence="3 4" key="1">
    <citation type="submission" date="2018-03" db="EMBL/GenBank/DDBJ databases">
        <title>Rhodobacter veldkampii.</title>
        <authorList>
            <person name="Meyer T.E."/>
            <person name="Miller S."/>
            <person name="Lodha T."/>
            <person name="Gandham S."/>
            <person name="Chintalapati S."/>
            <person name="Chintalapati V.R."/>
        </authorList>
    </citation>
    <scope>NUCLEOTIDE SEQUENCE [LARGE SCALE GENOMIC DNA]</scope>
    <source>
        <strain evidence="3 4">DSM 11550</strain>
    </source>
</reference>
<evidence type="ECO:0000259" key="2">
    <source>
        <dbReference type="Pfam" id="PF13400"/>
    </source>
</evidence>
<keyword evidence="1" id="KW-1133">Transmembrane helix</keyword>
<comment type="caution">
    <text evidence="3">The sequence shown here is derived from an EMBL/GenBank/DDBJ whole genome shotgun (WGS) entry which is preliminary data.</text>
</comment>
<dbReference type="InterPro" id="IPR036465">
    <property type="entry name" value="vWFA_dom_sf"/>
</dbReference>
<protein>
    <recommendedName>
        <fullName evidence="2">Putative Flp pilus-assembly TadG-like N-terminal domain-containing protein</fullName>
    </recommendedName>
</protein>
<keyword evidence="4" id="KW-1185">Reference proteome</keyword>
<dbReference type="RefSeq" id="WP_235820171.1">
    <property type="nucleotide sequence ID" value="NZ_PZKF01000038.1"/>
</dbReference>
<proteinExistence type="predicted"/>
<dbReference type="InterPro" id="IPR028087">
    <property type="entry name" value="Tad_N"/>
</dbReference>
<feature type="transmembrane region" description="Helical" evidence="1">
    <location>
        <begin position="21"/>
        <end position="42"/>
    </location>
</feature>
<feature type="non-terminal residue" evidence="3">
    <location>
        <position position="399"/>
    </location>
</feature>